<keyword evidence="1" id="KW-0812">Transmembrane</keyword>
<gene>
    <name evidence="4" type="ORF">DO021_18845</name>
    <name evidence="3" type="ORF">EYB58_10840</name>
</gene>
<name>A0A328F7F9_9BACT</name>
<dbReference type="EMBL" id="CP036313">
    <property type="protein sequence ID" value="QBH13373.1"/>
    <property type="molecule type" value="Genomic_DNA"/>
</dbReference>
<feature type="domain" description="Formylmethanofuran dehydrogenase subunit E" evidence="2">
    <location>
        <begin position="235"/>
        <end position="331"/>
    </location>
</feature>
<sequence>MCLTREKLWPKVPDMRCLNQQIHLKLHLKSGIIYMIPANPLKHTPPELPGDSPPIYRKGNIRMKRSFVIFGTVLIFVFTAAQGFAAMPSITPVIQKAMTSLKVTKADPNFLILTNATAVMTDGKSSLPILEQVQETTGAMVGKGNLLFFQRVQNAPLRIMLFKRSDRNAVIISADQSKWAVDTLDFALKTVSDPNFWKDAKDKYAAGKDLFTLATLGNAWAEGAPYDFLKSAELHNHICPGLTSGYLMAHFILEHYPLEKGQRYTIISSPVWCKEDALQVVMDQTPGKRGLVVKPLSKEQKEKISIPNPAGMVLIWDKKQKTGKGVALSFDFNTLKGLYPEDTPKAASILYTAPYLSSPDKFVSASKEFNLDETMFNAICEAGSNPWEVAGLTTP</sequence>
<reference evidence="3 6" key="2">
    <citation type="submission" date="2019-02" db="EMBL/GenBank/DDBJ databases">
        <title>Complete genome sequence of Desulfobacter hydrogenophilus AcRS1.</title>
        <authorList>
            <person name="Marietou A."/>
            <person name="Lund M.B."/>
            <person name="Marshall I.P.G."/>
            <person name="Schreiber L."/>
            <person name="Jorgensen B."/>
        </authorList>
    </citation>
    <scope>NUCLEOTIDE SEQUENCE [LARGE SCALE GENOMIC DNA]</scope>
    <source>
        <strain evidence="3 6">AcRS1</strain>
    </source>
</reference>
<evidence type="ECO:0000259" key="2">
    <source>
        <dbReference type="Pfam" id="PF02663"/>
    </source>
</evidence>
<organism evidence="4 5">
    <name type="scientific">Desulfobacter hydrogenophilus</name>
    <dbReference type="NCBI Taxonomy" id="2291"/>
    <lineage>
        <taxon>Bacteria</taxon>
        <taxon>Pseudomonadati</taxon>
        <taxon>Thermodesulfobacteriota</taxon>
        <taxon>Desulfobacteria</taxon>
        <taxon>Desulfobacterales</taxon>
        <taxon>Desulfobacteraceae</taxon>
        <taxon>Desulfobacter</taxon>
    </lineage>
</organism>
<evidence type="ECO:0000313" key="5">
    <source>
        <dbReference type="Proteomes" id="UP000248798"/>
    </source>
</evidence>
<dbReference type="AlphaFoldDB" id="A0A328F7F9"/>
<evidence type="ECO:0000313" key="6">
    <source>
        <dbReference type="Proteomes" id="UP000293902"/>
    </source>
</evidence>
<evidence type="ECO:0000256" key="1">
    <source>
        <dbReference type="SAM" id="Phobius"/>
    </source>
</evidence>
<dbReference type="InterPro" id="IPR003814">
    <property type="entry name" value="FmdEsu_dom"/>
</dbReference>
<feature type="transmembrane region" description="Helical" evidence="1">
    <location>
        <begin position="67"/>
        <end position="87"/>
    </location>
</feature>
<keyword evidence="6" id="KW-1185">Reference proteome</keyword>
<accession>A0A328F7F9</accession>
<dbReference type="Gene3D" id="3.30.1330.130">
    <property type="match status" value="1"/>
</dbReference>
<protein>
    <recommendedName>
        <fullName evidence="2">Formylmethanofuran dehydrogenase subunit E domain-containing protein</fullName>
    </recommendedName>
</protein>
<dbReference type="OrthoDB" id="5417016at2"/>
<keyword evidence="1" id="KW-0472">Membrane</keyword>
<keyword evidence="1" id="KW-1133">Transmembrane helix</keyword>
<evidence type="ECO:0000313" key="4">
    <source>
        <dbReference type="EMBL" id="RAM00508.1"/>
    </source>
</evidence>
<proteinExistence type="predicted"/>
<dbReference type="Proteomes" id="UP000248798">
    <property type="component" value="Unassembled WGS sequence"/>
</dbReference>
<dbReference type="EMBL" id="QLNI01000046">
    <property type="protein sequence ID" value="RAM00508.1"/>
    <property type="molecule type" value="Genomic_DNA"/>
</dbReference>
<reference evidence="4 5" key="1">
    <citation type="submission" date="2018-06" db="EMBL/GenBank/DDBJ databases">
        <title>Complete Genome Sequence of Desulfobacter hydrogenophilus (DSM3380).</title>
        <authorList>
            <person name="Marietou A."/>
            <person name="Schreiber L."/>
            <person name="Marshall I."/>
            <person name="Jorgensen B."/>
        </authorList>
    </citation>
    <scope>NUCLEOTIDE SEQUENCE [LARGE SCALE GENOMIC DNA]</scope>
    <source>
        <strain evidence="4 5">DSM 3380</strain>
    </source>
</reference>
<dbReference type="Proteomes" id="UP000293902">
    <property type="component" value="Chromosome"/>
</dbReference>
<dbReference type="Pfam" id="PF02663">
    <property type="entry name" value="FmdE"/>
    <property type="match status" value="1"/>
</dbReference>
<dbReference type="SUPFAM" id="SSF143555">
    <property type="entry name" value="FwdE-like"/>
    <property type="match status" value="1"/>
</dbReference>
<evidence type="ECO:0000313" key="3">
    <source>
        <dbReference type="EMBL" id="QBH13373.1"/>
    </source>
</evidence>